<evidence type="ECO:0000256" key="1">
    <source>
        <dbReference type="SAM" id="SignalP"/>
    </source>
</evidence>
<dbReference type="EMBL" id="JBDPGJ010000006">
    <property type="protein sequence ID" value="MEX0408811.1"/>
    <property type="molecule type" value="Genomic_DNA"/>
</dbReference>
<protein>
    <submittedName>
        <fullName evidence="3">FixH family protein</fullName>
    </submittedName>
</protein>
<dbReference type="Pfam" id="PF13115">
    <property type="entry name" value="YtkA"/>
    <property type="match status" value="1"/>
</dbReference>
<proteinExistence type="predicted"/>
<organism evidence="3 4">
    <name type="scientific">Aquibium pacificus</name>
    <dbReference type="NCBI Taxonomy" id="3153579"/>
    <lineage>
        <taxon>Bacteria</taxon>
        <taxon>Pseudomonadati</taxon>
        <taxon>Pseudomonadota</taxon>
        <taxon>Alphaproteobacteria</taxon>
        <taxon>Hyphomicrobiales</taxon>
        <taxon>Phyllobacteriaceae</taxon>
        <taxon>Aquibium</taxon>
    </lineage>
</organism>
<sequence>MTPKLALGAMALTLALAGNSRTALAGPQDYEFQLVEPKIRQGGDATVAVTLTDKRTGNPVADAVIFATRMDMAPDGMETMTTLVEAMPSTEPGTYNFRTRLVMAGGWRFSIAAKIQGEAETVESRLVIEAIE</sequence>
<dbReference type="RefSeq" id="WP_367956666.1">
    <property type="nucleotide sequence ID" value="NZ_JBDPGJ010000006.1"/>
</dbReference>
<feature type="chain" id="PRO_5047144147" evidence="1">
    <location>
        <begin position="26"/>
        <end position="132"/>
    </location>
</feature>
<evidence type="ECO:0000259" key="2">
    <source>
        <dbReference type="Pfam" id="PF13115"/>
    </source>
</evidence>
<evidence type="ECO:0000313" key="3">
    <source>
        <dbReference type="EMBL" id="MEX0408811.1"/>
    </source>
</evidence>
<accession>A0ABV3SSD3</accession>
<feature type="signal peptide" evidence="1">
    <location>
        <begin position="1"/>
        <end position="25"/>
    </location>
</feature>
<dbReference type="Proteomes" id="UP001556692">
    <property type="component" value="Unassembled WGS sequence"/>
</dbReference>
<gene>
    <name evidence="3" type="ORF">ABGN05_24510</name>
</gene>
<reference evidence="3 4" key="1">
    <citation type="submission" date="2024-05" db="EMBL/GenBank/DDBJ databases">
        <authorList>
            <person name="Jiang F."/>
        </authorList>
    </citation>
    <scope>NUCLEOTIDE SEQUENCE [LARGE SCALE GENOMIC DNA]</scope>
    <source>
        <strain evidence="3 4">LZ166</strain>
    </source>
</reference>
<name>A0ABV3SSD3_9HYPH</name>
<comment type="caution">
    <text evidence="3">The sequence shown here is derived from an EMBL/GenBank/DDBJ whole genome shotgun (WGS) entry which is preliminary data.</text>
</comment>
<keyword evidence="4" id="KW-1185">Reference proteome</keyword>
<dbReference type="InterPro" id="IPR032693">
    <property type="entry name" value="YtkA-like_dom"/>
</dbReference>
<feature type="domain" description="YtkA-like" evidence="2">
    <location>
        <begin position="26"/>
        <end position="111"/>
    </location>
</feature>
<keyword evidence="1" id="KW-0732">Signal</keyword>
<evidence type="ECO:0000313" key="4">
    <source>
        <dbReference type="Proteomes" id="UP001556692"/>
    </source>
</evidence>